<dbReference type="RefSeq" id="XP_029643921.1">
    <property type="nucleotide sequence ID" value="XM_029788061.1"/>
</dbReference>
<dbReference type="AlphaFoldDB" id="A0A6P7T1M9"/>
<dbReference type="PANTHER" id="PTHR46060">
    <property type="entry name" value="MARINER MOS1 TRANSPOSASE-LIKE PROTEIN"/>
    <property type="match status" value="1"/>
</dbReference>
<proteinExistence type="predicted"/>
<sequence length="176" mass="20722">MNEIWIHLYDSEGKVQSKQWKHDNSPPPKKSRDQPSAGKILPVVFWDHRRVVMINFLVKETTINGAYHATVLHKLQDAIEAGRRVMLTKRVHLNQDDGQVHDAGVVQLCCRYEILIHPRYPELALFDFHLFPTMNSFLKGKHFSDDDELVSEVKSWLQTQPADFYRRDFHSCIKRW</sequence>
<dbReference type="Gene3D" id="3.30.420.10">
    <property type="entry name" value="Ribonuclease H-like superfamily/Ribonuclease H"/>
    <property type="match status" value="1"/>
</dbReference>
<protein>
    <submittedName>
        <fullName evidence="3">Histone-lysine N-methyltransferase SETMAR-like</fullName>
    </submittedName>
</protein>
<evidence type="ECO:0000313" key="2">
    <source>
        <dbReference type="Proteomes" id="UP000515154"/>
    </source>
</evidence>
<dbReference type="InterPro" id="IPR001888">
    <property type="entry name" value="Transposase_1"/>
</dbReference>
<dbReference type="InterPro" id="IPR036397">
    <property type="entry name" value="RNaseH_sf"/>
</dbReference>
<dbReference type="KEGG" id="osn:115218311"/>
<gene>
    <name evidence="3" type="primary">LOC115218311</name>
</gene>
<dbReference type="InterPro" id="IPR052709">
    <property type="entry name" value="Transposase-MT_Hybrid"/>
</dbReference>
<dbReference type="GO" id="GO:0003676">
    <property type="term" value="F:nucleic acid binding"/>
    <property type="evidence" value="ECO:0007669"/>
    <property type="project" value="InterPro"/>
</dbReference>
<dbReference type="PANTHER" id="PTHR46060:SF1">
    <property type="entry name" value="MARINER MOS1 TRANSPOSASE-LIKE PROTEIN"/>
    <property type="match status" value="1"/>
</dbReference>
<evidence type="ECO:0000313" key="3">
    <source>
        <dbReference type="RefSeq" id="XP_029643921.1"/>
    </source>
</evidence>
<feature type="region of interest" description="Disordered" evidence="1">
    <location>
        <begin position="16"/>
        <end position="36"/>
    </location>
</feature>
<reference evidence="3" key="1">
    <citation type="submission" date="2025-08" db="UniProtKB">
        <authorList>
            <consortium name="RefSeq"/>
        </authorList>
    </citation>
    <scope>IDENTIFICATION</scope>
</reference>
<name>A0A6P7T1M9_9MOLL</name>
<evidence type="ECO:0000256" key="1">
    <source>
        <dbReference type="SAM" id="MobiDB-lite"/>
    </source>
</evidence>
<organism evidence="2 3">
    <name type="scientific">Octopus sinensis</name>
    <name type="common">East Asian common octopus</name>
    <dbReference type="NCBI Taxonomy" id="2607531"/>
    <lineage>
        <taxon>Eukaryota</taxon>
        <taxon>Metazoa</taxon>
        <taxon>Spiralia</taxon>
        <taxon>Lophotrochozoa</taxon>
        <taxon>Mollusca</taxon>
        <taxon>Cephalopoda</taxon>
        <taxon>Coleoidea</taxon>
        <taxon>Octopodiformes</taxon>
        <taxon>Octopoda</taxon>
        <taxon>Incirrata</taxon>
        <taxon>Octopodidae</taxon>
        <taxon>Octopus</taxon>
    </lineage>
</organism>
<dbReference type="Pfam" id="PF01359">
    <property type="entry name" value="Transposase_1"/>
    <property type="match status" value="1"/>
</dbReference>
<keyword evidence="2" id="KW-1185">Reference proteome</keyword>
<accession>A0A6P7T1M9</accession>
<dbReference type="Proteomes" id="UP000515154">
    <property type="component" value="Linkage group LG13"/>
</dbReference>